<evidence type="ECO:0000313" key="5">
    <source>
        <dbReference type="Proteomes" id="UP000264492"/>
    </source>
</evidence>
<evidence type="ECO:0000256" key="1">
    <source>
        <dbReference type="ARBA" id="ARBA00022679"/>
    </source>
</evidence>
<dbReference type="EMBL" id="QTSU01000002">
    <property type="protein sequence ID" value="RDZ27352.1"/>
    <property type="molecule type" value="Genomic_DNA"/>
</dbReference>
<sequence>MSADKVAIALLADHPAAVGDLRRLFESEWPDYYGADGPGDAAADLAAFCSRDALPIGVVALHEGAAIGVAALKSASIDECPQFAPWAAAALVAPAWRRRGVGAELILALEELARQRGHAALYTGTATAIGLMRRLGWEYLQTARQGGQDVAVFRKRLRD</sequence>
<gene>
    <name evidence="4" type="ORF">DX914_14040</name>
</gene>
<accession>A0A371K0H6</accession>
<feature type="domain" description="N-acetyltransferase" evidence="3">
    <location>
        <begin position="8"/>
        <end position="159"/>
    </location>
</feature>
<dbReference type="Pfam" id="PF00583">
    <property type="entry name" value="Acetyltransf_1"/>
    <property type="match status" value="1"/>
</dbReference>
<organism evidence="4 5">
    <name type="scientific">Lysobacter silvisoli</name>
    <dbReference type="NCBI Taxonomy" id="2293254"/>
    <lineage>
        <taxon>Bacteria</taxon>
        <taxon>Pseudomonadati</taxon>
        <taxon>Pseudomonadota</taxon>
        <taxon>Gammaproteobacteria</taxon>
        <taxon>Lysobacterales</taxon>
        <taxon>Lysobacteraceae</taxon>
        <taxon>Lysobacter</taxon>
    </lineage>
</organism>
<dbReference type="SUPFAM" id="SSF55729">
    <property type="entry name" value="Acyl-CoA N-acyltransferases (Nat)"/>
    <property type="match status" value="1"/>
</dbReference>
<dbReference type="GO" id="GO:0016747">
    <property type="term" value="F:acyltransferase activity, transferring groups other than amino-acyl groups"/>
    <property type="evidence" value="ECO:0007669"/>
    <property type="project" value="InterPro"/>
</dbReference>
<evidence type="ECO:0000256" key="2">
    <source>
        <dbReference type="ARBA" id="ARBA00023315"/>
    </source>
</evidence>
<comment type="caution">
    <text evidence="4">The sequence shown here is derived from an EMBL/GenBank/DDBJ whole genome shotgun (WGS) entry which is preliminary data.</text>
</comment>
<dbReference type="OrthoDB" id="7678938at2"/>
<keyword evidence="5" id="KW-1185">Reference proteome</keyword>
<dbReference type="Proteomes" id="UP000264492">
    <property type="component" value="Unassembled WGS sequence"/>
</dbReference>
<evidence type="ECO:0000259" key="3">
    <source>
        <dbReference type="PROSITE" id="PS51186"/>
    </source>
</evidence>
<protein>
    <submittedName>
        <fullName evidence="4">GNAT family N-acetyltransferase</fullName>
    </submittedName>
</protein>
<keyword evidence="2" id="KW-0012">Acyltransferase</keyword>
<proteinExistence type="predicted"/>
<dbReference type="InterPro" id="IPR000182">
    <property type="entry name" value="GNAT_dom"/>
</dbReference>
<evidence type="ECO:0000313" key="4">
    <source>
        <dbReference type="EMBL" id="RDZ27352.1"/>
    </source>
</evidence>
<dbReference type="PROSITE" id="PS51186">
    <property type="entry name" value="GNAT"/>
    <property type="match status" value="1"/>
</dbReference>
<dbReference type="AlphaFoldDB" id="A0A371K0H6"/>
<dbReference type="RefSeq" id="WP_115859728.1">
    <property type="nucleotide sequence ID" value="NZ_QTSU01000002.1"/>
</dbReference>
<name>A0A371K0H6_9GAMM</name>
<dbReference type="InterPro" id="IPR016181">
    <property type="entry name" value="Acyl_CoA_acyltransferase"/>
</dbReference>
<dbReference type="Gene3D" id="3.40.630.30">
    <property type="match status" value="1"/>
</dbReference>
<keyword evidence="1 4" id="KW-0808">Transferase</keyword>
<reference evidence="4 5" key="1">
    <citation type="submission" date="2018-08" db="EMBL/GenBank/DDBJ databases">
        <title>Lysobacter sp. zong2l5, whole genome shotgun sequence.</title>
        <authorList>
            <person name="Zhang X."/>
            <person name="Feng G."/>
            <person name="Zhu H."/>
        </authorList>
    </citation>
    <scope>NUCLEOTIDE SEQUENCE [LARGE SCALE GENOMIC DNA]</scope>
    <source>
        <strain evidence="5">zong2l5</strain>
    </source>
</reference>
<dbReference type="InterPro" id="IPR050832">
    <property type="entry name" value="Bact_Acetyltransf"/>
</dbReference>
<dbReference type="PANTHER" id="PTHR43877">
    <property type="entry name" value="AMINOALKYLPHOSPHONATE N-ACETYLTRANSFERASE-RELATED-RELATED"/>
    <property type="match status" value="1"/>
</dbReference>